<feature type="compositionally biased region" description="Basic and acidic residues" evidence="3">
    <location>
        <begin position="819"/>
        <end position="829"/>
    </location>
</feature>
<organism evidence="5 6">
    <name type="scientific">Entomortierella chlamydospora</name>
    <dbReference type="NCBI Taxonomy" id="101097"/>
    <lineage>
        <taxon>Eukaryota</taxon>
        <taxon>Fungi</taxon>
        <taxon>Fungi incertae sedis</taxon>
        <taxon>Mucoromycota</taxon>
        <taxon>Mortierellomycotina</taxon>
        <taxon>Mortierellomycetes</taxon>
        <taxon>Mortierellales</taxon>
        <taxon>Mortierellaceae</taxon>
        <taxon>Entomortierella</taxon>
    </lineage>
</organism>
<comment type="caution">
    <text evidence="5">The sequence shown here is derived from an EMBL/GenBank/DDBJ whole genome shotgun (WGS) entry which is preliminary data.</text>
</comment>
<feature type="compositionally biased region" description="Low complexity" evidence="3">
    <location>
        <begin position="945"/>
        <end position="963"/>
    </location>
</feature>
<reference evidence="5" key="1">
    <citation type="journal article" date="2020" name="Fungal Divers.">
        <title>Resolving the Mortierellaceae phylogeny through synthesis of multi-gene phylogenetics and phylogenomics.</title>
        <authorList>
            <person name="Vandepol N."/>
            <person name="Liber J."/>
            <person name="Desiro A."/>
            <person name="Na H."/>
            <person name="Kennedy M."/>
            <person name="Barry K."/>
            <person name="Grigoriev I.V."/>
            <person name="Miller A.N."/>
            <person name="O'Donnell K."/>
            <person name="Stajich J.E."/>
            <person name="Bonito G."/>
        </authorList>
    </citation>
    <scope>NUCLEOTIDE SEQUENCE</scope>
    <source>
        <strain evidence="5">NRRL 2769</strain>
    </source>
</reference>
<feature type="region of interest" description="Disordered" evidence="3">
    <location>
        <begin position="151"/>
        <end position="216"/>
    </location>
</feature>
<sequence>MTTVTDFRPVSHEFYPEEFHGAAFVGAKNADALWFYRFDHSFIEVRDIFTCQDKVYASLSTEDIRQRFSGLPRGTEIRFVNVQDAYVGEFYALIFVVREVHEDRDHVFIWNLLTLHLQSLVSPPRPLTAVTVMAQQAIMVRHRLVKSWGKAPPSLLPHPSQPSHRPLISNGSWSSRSSSSSSLLQKNNSGDVTSSSIDLDEEDEDQDDDDDSQAVRIQGNRRQLLVLGHRNGWVSLYKFTVSSTGQDEAEHQISLNNPTNASVTSLATLSNKSAGSTSVIVAGMSDANAYVINYVGARKKPRVLMALKDLASKTLPITSITIEPTKDEALDVLVVGQGYSPGMEGRGDCPTVTIYYLRAQRSDYRLLGYVEPQMLEGEVATGGKTLAIAVSEDVNGLRIQCAFSIQVDQAPLRSELTTVEIYEKEVRHLDKVDMLATEGGTLLDISPQTNSYELMVLYLSKMVNCVHTADLEWNRKEFEWAEGIEGQETMHRDLAPVYGSFFEEKAKFNYTDSELAEIEDRRQQLGGKLFYDRLLEFVELEAGVLYPPRNHAQQRNLWTNIYFNGKLNADNRNCLAYYLLKNQHGSISEQFLKEYMIPPKFVDLMNGFWALDHFEFKNAVLYLSRPGLTVDWIEEVIEAIYEHGSPQLARQFIVAANLNLTSDQFVDVKMRILLECDFTEAFYFQRSEALSSRTQTYNTGDGDDEEMMTDPVVRGERLFVRLLDYCFLDKPNRKAIQALSLLTMSEAEERMFVRYCDQHSGLTREIGQEFLIMYYVNHSRYLEAIRMHRKLLVVELEKEDAEQFHREALERRNSRHSGGAKEAKKTELTKSQKRQVLIDNLIMVLPVTQRELLELEGEDIEKKTKQTADITSNNGGSSTRGAMRSLMNELDGPLTSLKGMDLNWVTRSLIKGAEENIQEASRKGVRRAKDEGVTFVPSQLLPDDSSLNSFGNGSSSSSSSSSSKGKATANNVEELEQFSDTSLPSISKSGGGPKPHETAKSSHVEAMAIDSDDDL</sequence>
<comment type="subcellular location">
    <subcellularLocation>
        <location evidence="1">Nucleus</location>
    </subcellularLocation>
</comment>
<feature type="compositionally biased region" description="Low complexity" evidence="3">
    <location>
        <begin position="161"/>
        <end position="189"/>
    </location>
</feature>
<dbReference type="Pfam" id="PF13934">
    <property type="entry name" value="ELYS"/>
    <property type="match status" value="1"/>
</dbReference>
<evidence type="ECO:0000313" key="6">
    <source>
        <dbReference type="Proteomes" id="UP000703661"/>
    </source>
</evidence>
<feature type="compositionally biased region" description="Basic and acidic residues" evidence="3">
    <location>
        <begin position="994"/>
        <end position="1003"/>
    </location>
</feature>
<feature type="region of interest" description="Disordered" evidence="3">
    <location>
        <begin position="810"/>
        <end position="829"/>
    </location>
</feature>
<proteinExistence type="predicted"/>
<name>A0A9P6SXD8_9FUNG</name>
<feature type="compositionally biased region" description="Polar residues" evidence="3">
    <location>
        <begin position="978"/>
        <end position="988"/>
    </location>
</feature>
<feature type="domain" description="ELYS-like" evidence="4">
    <location>
        <begin position="528"/>
        <end position="758"/>
    </location>
</feature>
<evidence type="ECO:0000256" key="3">
    <source>
        <dbReference type="SAM" id="MobiDB-lite"/>
    </source>
</evidence>
<feature type="compositionally biased region" description="Polar residues" evidence="3">
    <location>
        <begin position="867"/>
        <end position="880"/>
    </location>
</feature>
<accession>A0A9P6SXD8</accession>
<feature type="region of interest" description="Disordered" evidence="3">
    <location>
        <begin position="863"/>
        <end position="883"/>
    </location>
</feature>
<dbReference type="AlphaFoldDB" id="A0A9P6SXD8"/>
<feature type="region of interest" description="Disordered" evidence="3">
    <location>
        <begin position="919"/>
        <end position="1015"/>
    </location>
</feature>
<gene>
    <name evidence="5" type="ORF">BGZ80_002001</name>
</gene>
<keyword evidence="6" id="KW-1185">Reference proteome</keyword>
<dbReference type="EMBL" id="JAAAID010001480">
    <property type="protein sequence ID" value="KAG0009847.1"/>
    <property type="molecule type" value="Genomic_DNA"/>
</dbReference>
<feature type="compositionally biased region" description="Acidic residues" evidence="3">
    <location>
        <begin position="198"/>
        <end position="212"/>
    </location>
</feature>
<protein>
    <recommendedName>
        <fullName evidence="4">ELYS-like domain-containing protein</fullName>
    </recommendedName>
</protein>
<evidence type="ECO:0000259" key="4">
    <source>
        <dbReference type="Pfam" id="PF13934"/>
    </source>
</evidence>
<dbReference type="InterPro" id="IPR025151">
    <property type="entry name" value="ELYS_dom"/>
</dbReference>
<evidence type="ECO:0000256" key="1">
    <source>
        <dbReference type="ARBA" id="ARBA00004123"/>
    </source>
</evidence>
<dbReference type="Proteomes" id="UP000703661">
    <property type="component" value="Unassembled WGS sequence"/>
</dbReference>
<evidence type="ECO:0000256" key="2">
    <source>
        <dbReference type="ARBA" id="ARBA00023242"/>
    </source>
</evidence>
<evidence type="ECO:0000313" key="5">
    <source>
        <dbReference type="EMBL" id="KAG0009847.1"/>
    </source>
</evidence>
<keyword evidence="2" id="KW-0539">Nucleus</keyword>
<dbReference type="GO" id="GO:0005634">
    <property type="term" value="C:nucleus"/>
    <property type="evidence" value="ECO:0007669"/>
    <property type="project" value="UniProtKB-SubCell"/>
</dbReference>